<dbReference type="EMBL" id="BTSX01000001">
    <property type="protein sequence ID" value="GMS80200.1"/>
    <property type="molecule type" value="Genomic_DNA"/>
</dbReference>
<evidence type="ECO:0000256" key="4">
    <source>
        <dbReference type="ARBA" id="ARBA00022989"/>
    </source>
</evidence>
<feature type="transmembrane region" description="Helical" evidence="8">
    <location>
        <begin position="100"/>
        <end position="124"/>
    </location>
</feature>
<evidence type="ECO:0000256" key="8">
    <source>
        <dbReference type="SAM" id="Phobius"/>
    </source>
</evidence>
<comment type="subcellular location">
    <subcellularLocation>
        <location evidence="1">Membrane</location>
        <topology evidence="1">Multi-pass membrane protein</topology>
    </subcellularLocation>
</comment>
<keyword evidence="2" id="KW-0813">Transport</keyword>
<keyword evidence="5 8" id="KW-0472">Membrane</keyword>
<evidence type="ECO:0000256" key="5">
    <source>
        <dbReference type="ARBA" id="ARBA00023136"/>
    </source>
</evidence>
<feature type="domain" description="Major facilitator superfamily (MFS) profile" evidence="9">
    <location>
        <begin position="66"/>
        <end position="503"/>
    </location>
</feature>
<gene>
    <name evidence="10" type="ORF">PENTCL1PPCAC_2375</name>
</gene>
<feature type="transmembrane region" description="Helical" evidence="8">
    <location>
        <begin position="193"/>
        <end position="217"/>
    </location>
</feature>
<feature type="transmembrane region" description="Helical" evidence="8">
    <location>
        <begin position="436"/>
        <end position="457"/>
    </location>
</feature>
<feature type="transmembrane region" description="Helical" evidence="8">
    <location>
        <begin position="156"/>
        <end position="181"/>
    </location>
</feature>
<feature type="transmembrane region" description="Helical" evidence="8">
    <location>
        <begin position="398"/>
        <end position="415"/>
    </location>
</feature>
<dbReference type="PANTHER" id="PTHR23505:SF88">
    <property type="entry name" value="MAJOR FACILITATOR SUPERFAMILY (MFS) PROFILE DOMAIN-CONTAINING PROTEIN"/>
    <property type="match status" value="1"/>
</dbReference>
<protein>
    <recommendedName>
        <fullName evidence="9">Major facilitator superfamily (MFS) profile domain-containing protein</fullName>
    </recommendedName>
</protein>
<dbReference type="Proteomes" id="UP001432027">
    <property type="component" value="Unassembled WGS sequence"/>
</dbReference>
<feature type="transmembrane region" description="Helical" evidence="8">
    <location>
        <begin position="131"/>
        <end position="150"/>
    </location>
</feature>
<dbReference type="PANTHER" id="PTHR23505">
    <property type="entry name" value="SPINSTER"/>
    <property type="match status" value="1"/>
</dbReference>
<evidence type="ECO:0000313" key="11">
    <source>
        <dbReference type="Proteomes" id="UP001432027"/>
    </source>
</evidence>
<proteinExistence type="inferred from homology"/>
<accession>A0AAV5SCP7</accession>
<keyword evidence="3 8" id="KW-0812">Transmembrane</keyword>
<feature type="transmembrane region" description="Helical" evidence="8">
    <location>
        <begin position="330"/>
        <end position="350"/>
    </location>
</feature>
<organism evidence="10 11">
    <name type="scientific">Pristionchus entomophagus</name>
    <dbReference type="NCBI Taxonomy" id="358040"/>
    <lineage>
        <taxon>Eukaryota</taxon>
        <taxon>Metazoa</taxon>
        <taxon>Ecdysozoa</taxon>
        <taxon>Nematoda</taxon>
        <taxon>Chromadorea</taxon>
        <taxon>Rhabditida</taxon>
        <taxon>Rhabditina</taxon>
        <taxon>Diplogasteromorpha</taxon>
        <taxon>Diplogasteroidea</taxon>
        <taxon>Neodiplogasteridae</taxon>
        <taxon>Pristionchus</taxon>
    </lineage>
</organism>
<reference evidence="10" key="1">
    <citation type="submission" date="2023-10" db="EMBL/GenBank/DDBJ databases">
        <title>Genome assembly of Pristionchus species.</title>
        <authorList>
            <person name="Yoshida K."/>
            <person name="Sommer R.J."/>
        </authorList>
    </citation>
    <scope>NUCLEOTIDE SEQUENCE</scope>
    <source>
        <strain evidence="10">RS0144</strain>
    </source>
</reference>
<keyword evidence="11" id="KW-1185">Reference proteome</keyword>
<keyword evidence="4 8" id="KW-1133">Transmembrane helix</keyword>
<dbReference type="SUPFAM" id="SSF103473">
    <property type="entry name" value="MFS general substrate transporter"/>
    <property type="match status" value="1"/>
</dbReference>
<feature type="region of interest" description="Disordered" evidence="7">
    <location>
        <begin position="1"/>
        <end position="45"/>
    </location>
</feature>
<feature type="transmembrane region" description="Helical" evidence="8">
    <location>
        <begin position="278"/>
        <end position="300"/>
    </location>
</feature>
<evidence type="ECO:0000313" key="10">
    <source>
        <dbReference type="EMBL" id="GMS80200.1"/>
    </source>
</evidence>
<evidence type="ECO:0000256" key="2">
    <source>
        <dbReference type="ARBA" id="ARBA00022448"/>
    </source>
</evidence>
<dbReference type="InterPro" id="IPR044770">
    <property type="entry name" value="MFS_spinster-like"/>
</dbReference>
<dbReference type="InterPro" id="IPR020846">
    <property type="entry name" value="MFS_dom"/>
</dbReference>
<evidence type="ECO:0000256" key="3">
    <source>
        <dbReference type="ARBA" id="ARBA00022692"/>
    </source>
</evidence>
<feature type="transmembrane region" description="Helical" evidence="8">
    <location>
        <begin position="371"/>
        <end position="392"/>
    </location>
</feature>
<dbReference type="PROSITE" id="PS50850">
    <property type="entry name" value="MFS"/>
    <property type="match status" value="1"/>
</dbReference>
<dbReference type="CDD" id="cd17328">
    <property type="entry name" value="MFS_spinster_like"/>
    <property type="match status" value="1"/>
</dbReference>
<dbReference type="Gene3D" id="1.20.1250.20">
    <property type="entry name" value="MFS general substrate transporter like domains"/>
    <property type="match status" value="1"/>
</dbReference>
<dbReference type="GO" id="GO:0016020">
    <property type="term" value="C:membrane"/>
    <property type="evidence" value="ECO:0007669"/>
    <property type="project" value="UniProtKB-SubCell"/>
</dbReference>
<feature type="compositionally biased region" description="Polar residues" evidence="7">
    <location>
        <begin position="1"/>
        <end position="13"/>
    </location>
</feature>
<comment type="caution">
    <text evidence="10">The sequence shown here is derived from an EMBL/GenBank/DDBJ whole genome shotgun (WGS) entry which is preliminary data.</text>
</comment>
<sequence length="538" mass="58824">MAQTYGSYNTSPPEGNREPWSNEDSFDAKTPDSFTTDSASFDSNEQPIPLPTAVVSQPRTWRDYMTFAILCLINLLNYMDRYTVSGVLNDITKYYHINDAMAGLLQTVFIATFIVVSPICGYLGDRYNRKWIMAAGIFIWVAAVFSSTFIPANSFWAFMMCRAIVGIGEASYAVICPSLIADMFHGILRSRMLMIFYFAIPVGSGMGYIVGALVASIAGEWQWGVRVTAIAGVVCFLLIVIFVQDRPRGLMEVSNTDQLAGLSEGYWKDLMALAKNPTYITSTIGYTAVVFVTGTLAWWVPSAIQDATAANKGLNSTSDLDSTEATKSTMMFGVITTLGGFAGVSIGTFGSNMMNKGIWCCKFIKTPRSDAIVCAIGAAIGIPALFFVIQTIPASEVWSYITMFIAITGLCFNWATNVDMLMSVVVPGRRSTANAIQILVSHLFGDGSGPYIIGAISDAIRVNLDDPDSPGAHWKSLSYSFYIPNIILIPGVILFVVSAITFKRDRRKFMEEMGQLPDLAVEKGRINSTYSSEETSKI</sequence>
<feature type="transmembrane region" description="Helical" evidence="8">
    <location>
        <begin position="64"/>
        <end position="80"/>
    </location>
</feature>
<evidence type="ECO:0000259" key="9">
    <source>
        <dbReference type="PROSITE" id="PS50850"/>
    </source>
</evidence>
<name>A0AAV5SCP7_9BILA</name>
<evidence type="ECO:0000256" key="1">
    <source>
        <dbReference type="ARBA" id="ARBA00004141"/>
    </source>
</evidence>
<feature type="transmembrane region" description="Helical" evidence="8">
    <location>
        <begin position="477"/>
        <end position="502"/>
    </location>
</feature>
<dbReference type="AlphaFoldDB" id="A0AAV5SCP7"/>
<dbReference type="InterPro" id="IPR036259">
    <property type="entry name" value="MFS_trans_sf"/>
</dbReference>
<evidence type="ECO:0000256" key="6">
    <source>
        <dbReference type="ARBA" id="ARBA00024338"/>
    </source>
</evidence>
<dbReference type="Pfam" id="PF07690">
    <property type="entry name" value="MFS_1"/>
    <property type="match status" value="1"/>
</dbReference>
<dbReference type="InterPro" id="IPR011701">
    <property type="entry name" value="MFS"/>
</dbReference>
<dbReference type="GO" id="GO:0022857">
    <property type="term" value="F:transmembrane transporter activity"/>
    <property type="evidence" value="ECO:0007669"/>
    <property type="project" value="InterPro"/>
</dbReference>
<feature type="compositionally biased region" description="Low complexity" evidence="7">
    <location>
        <begin position="32"/>
        <end position="43"/>
    </location>
</feature>
<comment type="similarity">
    <text evidence="6">Belongs to the major facilitator superfamily. Spinster (TC 2.A.1.49) family.</text>
</comment>
<evidence type="ECO:0000256" key="7">
    <source>
        <dbReference type="SAM" id="MobiDB-lite"/>
    </source>
</evidence>
<feature type="transmembrane region" description="Helical" evidence="8">
    <location>
        <begin position="223"/>
        <end position="243"/>
    </location>
</feature>